<dbReference type="SMART" id="SM00530">
    <property type="entry name" value="HTH_XRE"/>
    <property type="match status" value="1"/>
</dbReference>
<dbReference type="Pfam" id="PF01381">
    <property type="entry name" value="HTH_3"/>
    <property type="match status" value="1"/>
</dbReference>
<proteinExistence type="predicted"/>
<dbReference type="CDD" id="cd00093">
    <property type="entry name" value="HTH_XRE"/>
    <property type="match status" value="1"/>
</dbReference>
<protein>
    <submittedName>
        <fullName evidence="2">Helix-turn-helix domain-containing protein</fullName>
    </submittedName>
</protein>
<dbReference type="PROSITE" id="PS50943">
    <property type="entry name" value="HTH_CROC1"/>
    <property type="match status" value="1"/>
</dbReference>
<evidence type="ECO:0000259" key="1">
    <source>
        <dbReference type="PROSITE" id="PS50943"/>
    </source>
</evidence>
<dbReference type="RefSeq" id="WP_390363932.1">
    <property type="nucleotide sequence ID" value="NZ_JBHTKJ010000061.1"/>
</dbReference>
<gene>
    <name evidence="2" type="ORF">ACFQ3N_17315</name>
</gene>
<accession>A0ABW3LTC8</accession>
<dbReference type="Gene3D" id="1.10.260.40">
    <property type="entry name" value="lambda repressor-like DNA-binding domains"/>
    <property type="match status" value="1"/>
</dbReference>
<name>A0ABW3LTC8_9BACI</name>
<feature type="domain" description="HTH cro/C1-type" evidence="1">
    <location>
        <begin position="8"/>
        <end position="62"/>
    </location>
</feature>
<organism evidence="2 3">
    <name type="scientific">Virgibacillus byunsanensis</name>
    <dbReference type="NCBI Taxonomy" id="570945"/>
    <lineage>
        <taxon>Bacteria</taxon>
        <taxon>Bacillati</taxon>
        <taxon>Bacillota</taxon>
        <taxon>Bacilli</taxon>
        <taxon>Bacillales</taxon>
        <taxon>Bacillaceae</taxon>
        <taxon>Virgibacillus</taxon>
    </lineage>
</organism>
<dbReference type="EMBL" id="JBHTKJ010000061">
    <property type="protein sequence ID" value="MFD1040135.1"/>
    <property type="molecule type" value="Genomic_DNA"/>
</dbReference>
<evidence type="ECO:0000313" key="2">
    <source>
        <dbReference type="EMBL" id="MFD1040135.1"/>
    </source>
</evidence>
<comment type="caution">
    <text evidence="2">The sequence shown here is derived from an EMBL/GenBank/DDBJ whole genome shotgun (WGS) entry which is preliminary data.</text>
</comment>
<evidence type="ECO:0000313" key="3">
    <source>
        <dbReference type="Proteomes" id="UP001597040"/>
    </source>
</evidence>
<sequence length="66" mass="7350">MDNISGHLRETLELRGMSLEELMERSGVSEDVLRNIETNSTDVNVSDLQKISNALNISFQIGNTTI</sequence>
<keyword evidence="3" id="KW-1185">Reference proteome</keyword>
<dbReference type="SUPFAM" id="SSF47413">
    <property type="entry name" value="lambda repressor-like DNA-binding domains"/>
    <property type="match status" value="1"/>
</dbReference>
<reference evidence="3" key="1">
    <citation type="journal article" date="2019" name="Int. J. Syst. Evol. Microbiol.">
        <title>The Global Catalogue of Microorganisms (GCM) 10K type strain sequencing project: providing services to taxonomists for standard genome sequencing and annotation.</title>
        <authorList>
            <consortium name="The Broad Institute Genomics Platform"/>
            <consortium name="The Broad Institute Genome Sequencing Center for Infectious Disease"/>
            <person name="Wu L."/>
            <person name="Ma J."/>
        </authorList>
    </citation>
    <scope>NUCLEOTIDE SEQUENCE [LARGE SCALE GENOMIC DNA]</scope>
    <source>
        <strain evidence="3">CCUG 56754</strain>
    </source>
</reference>
<dbReference type="InterPro" id="IPR001387">
    <property type="entry name" value="Cro/C1-type_HTH"/>
</dbReference>
<dbReference type="Proteomes" id="UP001597040">
    <property type="component" value="Unassembled WGS sequence"/>
</dbReference>
<dbReference type="InterPro" id="IPR010982">
    <property type="entry name" value="Lambda_DNA-bd_dom_sf"/>
</dbReference>